<gene>
    <name evidence="2" type="ORF">B1B_11999</name>
</gene>
<comment type="caution">
    <text evidence="2">The sequence shown here is derived from an EMBL/GenBank/DDBJ whole genome shotgun (WGS) entry which is preliminary data.</text>
</comment>
<evidence type="ECO:0000313" key="2">
    <source>
        <dbReference type="EMBL" id="EQD48579.1"/>
    </source>
</evidence>
<dbReference type="PANTHER" id="PTHR34614">
    <property type="match status" value="1"/>
</dbReference>
<dbReference type="InterPro" id="IPR012337">
    <property type="entry name" value="RNaseH-like_sf"/>
</dbReference>
<dbReference type="SUPFAM" id="SSF53098">
    <property type="entry name" value="Ribonuclease H-like"/>
    <property type="match status" value="1"/>
</dbReference>
<reference evidence="2" key="2">
    <citation type="journal article" date="2014" name="ISME J.">
        <title>Microbial stratification in low pH oxic and suboxic macroscopic growths along an acid mine drainage.</title>
        <authorList>
            <person name="Mendez-Garcia C."/>
            <person name="Mesa V."/>
            <person name="Sprenger R.R."/>
            <person name="Richter M."/>
            <person name="Diez M.S."/>
            <person name="Solano J."/>
            <person name="Bargiela R."/>
            <person name="Golyshina O.V."/>
            <person name="Manteca A."/>
            <person name="Ramos J.L."/>
            <person name="Gallego J.R."/>
            <person name="Llorente I."/>
            <person name="Martins Dos Santos V.A."/>
            <person name="Jensen O.N."/>
            <person name="Pelaez A.I."/>
            <person name="Sanchez J."/>
            <person name="Ferrer M."/>
        </authorList>
    </citation>
    <scope>NUCLEOTIDE SEQUENCE</scope>
</reference>
<dbReference type="AlphaFoldDB" id="T1B6K1"/>
<dbReference type="EMBL" id="AUZY01007825">
    <property type="protein sequence ID" value="EQD48579.1"/>
    <property type="molecule type" value="Genomic_DNA"/>
</dbReference>
<protein>
    <submittedName>
        <fullName evidence="2">Transposase, IS4 family protein</fullName>
    </submittedName>
</protein>
<dbReference type="PANTHER" id="PTHR34614:SF2">
    <property type="entry name" value="TRANSPOSASE IS4-LIKE DOMAIN-CONTAINING PROTEIN"/>
    <property type="match status" value="1"/>
</dbReference>
<organism evidence="2">
    <name type="scientific">mine drainage metagenome</name>
    <dbReference type="NCBI Taxonomy" id="410659"/>
    <lineage>
        <taxon>unclassified sequences</taxon>
        <taxon>metagenomes</taxon>
        <taxon>ecological metagenomes</taxon>
    </lineage>
</organism>
<name>T1B6K1_9ZZZZ</name>
<dbReference type="InterPro" id="IPR002559">
    <property type="entry name" value="Transposase_11"/>
</dbReference>
<reference evidence="2" key="1">
    <citation type="submission" date="2013-08" db="EMBL/GenBank/DDBJ databases">
        <authorList>
            <person name="Mendez C."/>
            <person name="Richter M."/>
            <person name="Ferrer M."/>
            <person name="Sanchez J."/>
        </authorList>
    </citation>
    <scope>NUCLEOTIDE SEQUENCE</scope>
</reference>
<feature type="domain" description="Transposase IS4-like" evidence="1">
    <location>
        <begin position="183"/>
        <end position="471"/>
    </location>
</feature>
<dbReference type="GO" id="GO:0006313">
    <property type="term" value="P:DNA transposition"/>
    <property type="evidence" value="ECO:0007669"/>
    <property type="project" value="InterPro"/>
</dbReference>
<dbReference type="Pfam" id="PF01609">
    <property type="entry name" value="DDE_Tnp_1"/>
    <property type="match status" value="1"/>
</dbReference>
<evidence type="ECO:0000259" key="1">
    <source>
        <dbReference type="Pfam" id="PF01609"/>
    </source>
</evidence>
<proteinExistence type="predicted"/>
<dbReference type="GO" id="GO:0004803">
    <property type="term" value="F:transposase activity"/>
    <property type="evidence" value="ECO:0007669"/>
    <property type="project" value="InterPro"/>
</dbReference>
<dbReference type="GO" id="GO:0003677">
    <property type="term" value="F:DNA binding"/>
    <property type="evidence" value="ECO:0007669"/>
    <property type="project" value="InterPro"/>
</dbReference>
<sequence length="542" mass="61538">MSYPNVARVGDRYYLYEKESFWDRKLKKTRQRTIRYLGRCDKNGRLLEPVKPRVTSIHSSFPVGPLGVFYAGARELSVVDRASSILRVPRTVAQAFLGLGLNQVVHRLALRRVADWVQESPIPAWEKWDVSHLGKGDFEGALDALCSISETGTKQEGGHALQDDLTQAWRGNTREPAGYYYDFDTTKVRFYGNTLPYAEMGHASDRSIRTVVGFGLVTSRVHHHPVQCRPIVGSRSDMISVDETVARMEAAGVKGVTLVMDRGMVSAENLKAVRKAGYHQVGMVRDGTEGWWEGLGKWSEEALERPEHLVVRPSGERLYARAWTGSMLEQSQLRLTLVVDPEEKENERLGRAQRLRELQGNPGKLRLRELRQELRLQDPRRKEGHVPGLLVGSAGRRGFRVDPEAVTEDLLRDGRRLLFSTDSSMEAEEMCRAYFERDAIEKSFRTAKGPMSLAPIRYRSVARLDAYATVLYLGLLLWSWEERKLRKKYPRRTLEDALWSLRDVSLVRIGSGKTVREFVTRLNTEQKELMVLLGGSSVLPAT</sequence>
<accession>T1B6K1</accession>